<protein>
    <submittedName>
        <fullName evidence="1">BEL1-like homeodomain protein 9</fullName>
    </submittedName>
</protein>
<evidence type="ECO:0000313" key="2">
    <source>
        <dbReference type="Proteomes" id="UP001164539"/>
    </source>
</evidence>
<sequence>MAEGFEPYHVPQQSRRDKLRIVAQNHPGCVETTAGLQACTASGEQVKDNPVCAVKEEGVNLMGFVGGIVNGSSSSSTSHHPYLDPQSTLHMNPSSILDINNNPFLYTTHNLHNLRDFDQSYNGGSSDQVVVFKPEPLSLSLSSHSTHHNNLPLELNLQRYGSAIYGDRVTSSGYVVPSTVGGGASTSNEASRSAYPFGPFTGYASILKGSRFLKPAQQLLEEFCDVGQGVLAEKVTVDSSLMDPPSMNLNASGIVDDSLSCGEGSENRKKKSRLISMLDEVYRRYKQYYQQMQAVVASFEYVAGLGNAAPYANLALKAMSKHFRCLKNAITDQLQFTNKGQVQSNRGKDEASTFGSTDRVPYGQRPVHNSGFIDRPSQPVWRPQRGLPERAVTVLRAWLFEHFLHPYPTDTEKLMLAKQTGLSRSQVSNWFINARVRLWKPMVEEIHTLETRQAQKVSQNEERIANRSNDHLHSSNSFPSENPSTSTTRVQDTPSKRTRNEFPTIPVGSEEPANLSYNSLSNHPHLGVGVSMAGGSSGVSLTLGLYQNHGIGLSEPYPISAAQRFGLGLEGNNEGYVLSGYEAQNRIFGRDVIGGQLLHDFVG</sequence>
<organism evidence="1 2">
    <name type="scientific">Melia azedarach</name>
    <name type="common">Chinaberry tree</name>
    <dbReference type="NCBI Taxonomy" id="155640"/>
    <lineage>
        <taxon>Eukaryota</taxon>
        <taxon>Viridiplantae</taxon>
        <taxon>Streptophyta</taxon>
        <taxon>Embryophyta</taxon>
        <taxon>Tracheophyta</taxon>
        <taxon>Spermatophyta</taxon>
        <taxon>Magnoliopsida</taxon>
        <taxon>eudicotyledons</taxon>
        <taxon>Gunneridae</taxon>
        <taxon>Pentapetalae</taxon>
        <taxon>rosids</taxon>
        <taxon>malvids</taxon>
        <taxon>Sapindales</taxon>
        <taxon>Meliaceae</taxon>
        <taxon>Melia</taxon>
    </lineage>
</organism>
<accession>A0ACC1WZG1</accession>
<comment type="caution">
    <text evidence="1">The sequence shown here is derived from an EMBL/GenBank/DDBJ whole genome shotgun (WGS) entry which is preliminary data.</text>
</comment>
<reference evidence="1 2" key="1">
    <citation type="journal article" date="2023" name="Science">
        <title>Complex scaffold remodeling in plant triterpene biosynthesis.</title>
        <authorList>
            <person name="De La Pena R."/>
            <person name="Hodgson H."/>
            <person name="Liu J.C."/>
            <person name="Stephenson M.J."/>
            <person name="Martin A.C."/>
            <person name="Owen C."/>
            <person name="Harkess A."/>
            <person name="Leebens-Mack J."/>
            <person name="Jimenez L.E."/>
            <person name="Osbourn A."/>
            <person name="Sattely E.S."/>
        </authorList>
    </citation>
    <scope>NUCLEOTIDE SEQUENCE [LARGE SCALE GENOMIC DNA]</scope>
    <source>
        <strain evidence="2">cv. JPN11</strain>
        <tissue evidence="1">Leaf</tissue>
    </source>
</reference>
<dbReference type="Proteomes" id="UP001164539">
    <property type="component" value="Chromosome 12"/>
</dbReference>
<dbReference type="EMBL" id="CM051405">
    <property type="protein sequence ID" value="KAJ4704570.1"/>
    <property type="molecule type" value="Genomic_DNA"/>
</dbReference>
<name>A0ACC1WZG1_MELAZ</name>
<gene>
    <name evidence="1" type="ORF">OWV82_021461</name>
</gene>
<proteinExistence type="predicted"/>
<keyword evidence="2" id="KW-1185">Reference proteome</keyword>
<evidence type="ECO:0000313" key="1">
    <source>
        <dbReference type="EMBL" id="KAJ4704570.1"/>
    </source>
</evidence>